<feature type="compositionally biased region" description="Basic and acidic residues" evidence="1">
    <location>
        <begin position="100"/>
        <end position="116"/>
    </location>
</feature>
<name>A0ABW6WHP9_9ACTN</name>
<dbReference type="EMBL" id="JBIAZU010000004">
    <property type="protein sequence ID" value="MFF5292075.1"/>
    <property type="molecule type" value="Genomic_DNA"/>
</dbReference>
<proteinExistence type="predicted"/>
<organism evidence="2 3">
    <name type="scientific">Paractinoplanes globisporus</name>
    <dbReference type="NCBI Taxonomy" id="113565"/>
    <lineage>
        <taxon>Bacteria</taxon>
        <taxon>Bacillati</taxon>
        <taxon>Actinomycetota</taxon>
        <taxon>Actinomycetes</taxon>
        <taxon>Micromonosporales</taxon>
        <taxon>Micromonosporaceae</taxon>
        <taxon>Paractinoplanes</taxon>
    </lineage>
</organism>
<dbReference type="RefSeq" id="WP_157295334.1">
    <property type="nucleotide sequence ID" value="NZ_JBIAZU010000004.1"/>
</dbReference>
<sequence length="140" mass="14478">MVDAGPVGAVPGEATGRLVEDLGDAREHRGAVDEFDVPGGQESDGHVDGGQATAMPGVADDGDGLVAHAFVAVRHVHRGPAGEQRGAESSLAAAGPVRPFGHDLGDDAPDRPDARRGRLRHITHGCSRFAGLRRCPGVRR</sequence>
<evidence type="ECO:0000313" key="3">
    <source>
        <dbReference type="Proteomes" id="UP001602245"/>
    </source>
</evidence>
<feature type="region of interest" description="Disordered" evidence="1">
    <location>
        <begin position="77"/>
        <end position="119"/>
    </location>
</feature>
<evidence type="ECO:0000256" key="1">
    <source>
        <dbReference type="SAM" id="MobiDB-lite"/>
    </source>
</evidence>
<accession>A0ABW6WHP9</accession>
<comment type="caution">
    <text evidence="2">The sequence shown here is derived from an EMBL/GenBank/DDBJ whole genome shotgun (WGS) entry which is preliminary data.</text>
</comment>
<evidence type="ECO:0000313" key="2">
    <source>
        <dbReference type="EMBL" id="MFF5292075.1"/>
    </source>
</evidence>
<keyword evidence="3" id="KW-1185">Reference proteome</keyword>
<gene>
    <name evidence="2" type="ORF">ACFY35_21760</name>
</gene>
<feature type="region of interest" description="Disordered" evidence="1">
    <location>
        <begin position="31"/>
        <end position="60"/>
    </location>
</feature>
<dbReference type="Proteomes" id="UP001602245">
    <property type="component" value="Unassembled WGS sequence"/>
</dbReference>
<protein>
    <submittedName>
        <fullName evidence="2">Uncharacterized protein</fullName>
    </submittedName>
</protein>
<reference evidence="2 3" key="1">
    <citation type="submission" date="2024-10" db="EMBL/GenBank/DDBJ databases">
        <title>The Natural Products Discovery Center: Release of the First 8490 Sequenced Strains for Exploring Actinobacteria Biosynthetic Diversity.</title>
        <authorList>
            <person name="Kalkreuter E."/>
            <person name="Kautsar S.A."/>
            <person name="Yang D."/>
            <person name="Bader C.D."/>
            <person name="Teijaro C.N."/>
            <person name="Fluegel L."/>
            <person name="Davis C.M."/>
            <person name="Simpson J.R."/>
            <person name="Lauterbach L."/>
            <person name="Steele A.D."/>
            <person name="Gui C."/>
            <person name="Meng S."/>
            <person name="Li G."/>
            <person name="Viehrig K."/>
            <person name="Ye F."/>
            <person name="Su P."/>
            <person name="Kiefer A.F."/>
            <person name="Nichols A."/>
            <person name="Cepeda A.J."/>
            <person name="Yan W."/>
            <person name="Fan B."/>
            <person name="Jiang Y."/>
            <person name="Adhikari A."/>
            <person name="Zheng C.-J."/>
            <person name="Schuster L."/>
            <person name="Cowan T.M."/>
            <person name="Smanski M.J."/>
            <person name="Chevrette M.G."/>
            <person name="De Carvalho L.P.S."/>
            <person name="Shen B."/>
        </authorList>
    </citation>
    <scope>NUCLEOTIDE SEQUENCE [LARGE SCALE GENOMIC DNA]</scope>
    <source>
        <strain evidence="2 3">NPDC000087</strain>
    </source>
</reference>